<dbReference type="NCBIfam" id="TIGR01308">
    <property type="entry name" value="rpmD_bact"/>
    <property type="match status" value="1"/>
</dbReference>
<dbReference type="InterPro" id="IPR036919">
    <property type="entry name" value="Ribo_uL30_ferredoxin-like_sf"/>
</dbReference>
<dbReference type="PIRSF" id="PIRSF002211">
    <property type="entry name" value="Ribosomal_L30_bac-type"/>
    <property type="match status" value="1"/>
</dbReference>
<organism evidence="7 8">
    <name type="scientific">Kineothrix alysoides</name>
    <dbReference type="NCBI Taxonomy" id="1469948"/>
    <lineage>
        <taxon>Bacteria</taxon>
        <taxon>Bacillati</taxon>
        <taxon>Bacillota</taxon>
        <taxon>Clostridia</taxon>
        <taxon>Lachnospirales</taxon>
        <taxon>Lachnospiraceae</taxon>
        <taxon>Kineothrix</taxon>
    </lineage>
</organism>
<evidence type="ECO:0000259" key="6">
    <source>
        <dbReference type="Pfam" id="PF00327"/>
    </source>
</evidence>
<sequence length="65" mass="7192">MAAKKDTKTLRITLVKSPIGAVPKNRATVEAMGLRKLNKTIELPDNEATRGQIRQIAHLVKVEEV</sequence>
<dbReference type="InterPro" id="IPR016082">
    <property type="entry name" value="Ribosomal_uL30_ferredoxin-like"/>
</dbReference>
<keyword evidence="4 5" id="KW-0687">Ribonucleoprotein</keyword>
<comment type="similarity">
    <text evidence="1 5">Belongs to the universal ribosomal protein uL30 family.</text>
</comment>
<dbReference type="Gene3D" id="3.30.1390.20">
    <property type="entry name" value="Ribosomal protein L30, ferredoxin-like fold domain"/>
    <property type="match status" value="1"/>
</dbReference>
<dbReference type="InterPro" id="IPR005996">
    <property type="entry name" value="Ribosomal_uL30_bac-type"/>
</dbReference>
<dbReference type="EMBL" id="SLUO01000007">
    <property type="protein sequence ID" value="TCL58015.1"/>
    <property type="molecule type" value="Genomic_DNA"/>
</dbReference>
<keyword evidence="3 5" id="KW-0689">Ribosomal protein</keyword>
<protein>
    <recommendedName>
        <fullName evidence="5">Large ribosomal subunit protein uL30</fullName>
    </recommendedName>
</protein>
<feature type="domain" description="Large ribosomal subunit protein uL30-like ferredoxin-like fold" evidence="6">
    <location>
        <begin position="10"/>
        <end position="60"/>
    </location>
</feature>
<dbReference type="OrthoDB" id="9812790at2"/>
<evidence type="ECO:0000256" key="2">
    <source>
        <dbReference type="ARBA" id="ARBA00011838"/>
    </source>
</evidence>
<dbReference type="GO" id="GO:0022625">
    <property type="term" value="C:cytosolic large ribosomal subunit"/>
    <property type="evidence" value="ECO:0007669"/>
    <property type="project" value="TreeGrafter"/>
</dbReference>
<accession>A0A4R1QXE0</accession>
<dbReference type="AlphaFoldDB" id="A0A4R1QXE0"/>
<keyword evidence="8" id="KW-1185">Reference proteome</keyword>
<evidence type="ECO:0000256" key="1">
    <source>
        <dbReference type="ARBA" id="ARBA00007594"/>
    </source>
</evidence>
<dbReference type="RefSeq" id="WP_031390936.1">
    <property type="nucleotide sequence ID" value="NZ_JPNB01000002.1"/>
</dbReference>
<dbReference type="GO" id="GO:0003735">
    <property type="term" value="F:structural constituent of ribosome"/>
    <property type="evidence" value="ECO:0007669"/>
    <property type="project" value="InterPro"/>
</dbReference>
<dbReference type="HAMAP" id="MF_01371_B">
    <property type="entry name" value="Ribosomal_uL30_B"/>
    <property type="match status" value="1"/>
</dbReference>
<comment type="subunit">
    <text evidence="2 5">Part of the 50S ribosomal subunit.</text>
</comment>
<evidence type="ECO:0000256" key="4">
    <source>
        <dbReference type="ARBA" id="ARBA00023274"/>
    </source>
</evidence>
<dbReference type="PANTHER" id="PTHR15892:SF2">
    <property type="entry name" value="LARGE RIBOSOMAL SUBUNIT PROTEIN UL30M"/>
    <property type="match status" value="1"/>
</dbReference>
<reference evidence="7 8" key="1">
    <citation type="submission" date="2019-03" db="EMBL/GenBank/DDBJ databases">
        <title>Genomic Encyclopedia of Type Strains, Phase IV (KMG-IV): sequencing the most valuable type-strain genomes for metagenomic binning, comparative biology and taxonomic classification.</title>
        <authorList>
            <person name="Goeker M."/>
        </authorList>
    </citation>
    <scope>NUCLEOTIDE SEQUENCE [LARGE SCALE GENOMIC DNA]</scope>
    <source>
        <strain evidence="7 8">DSM 100556</strain>
    </source>
</reference>
<dbReference type="SUPFAM" id="SSF55129">
    <property type="entry name" value="Ribosomal protein L30p/L7e"/>
    <property type="match status" value="1"/>
</dbReference>
<evidence type="ECO:0000256" key="5">
    <source>
        <dbReference type="HAMAP-Rule" id="MF_01371"/>
    </source>
</evidence>
<dbReference type="Proteomes" id="UP000295718">
    <property type="component" value="Unassembled WGS sequence"/>
</dbReference>
<comment type="caution">
    <text evidence="7">The sequence shown here is derived from an EMBL/GenBank/DDBJ whole genome shotgun (WGS) entry which is preliminary data.</text>
</comment>
<gene>
    <name evidence="5" type="primary">rpmD</name>
    <name evidence="7" type="ORF">EDD76_107130</name>
</gene>
<evidence type="ECO:0000256" key="3">
    <source>
        <dbReference type="ARBA" id="ARBA00022980"/>
    </source>
</evidence>
<dbReference type="CDD" id="cd01658">
    <property type="entry name" value="Ribosomal_L30"/>
    <property type="match status" value="1"/>
</dbReference>
<dbReference type="PANTHER" id="PTHR15892">
    <property type="entry name" value="MITOCHONDRIAL RIBOSOMAL PROTEIN L30"/>
    <property type="match status" value="1"/>
</dbReference>
<dbReference type="Pfam" id="PF00327">
    <property type="entry name" value="Ribosomal_L30"/>
    <property type="match status" value="1"/>
</dbReference>
<name>A0A4R1QXE0_9FIRM</name>
<evidence type="ECO:0000313" key="8">
    <source>
        <dbReference type="Proteomes" id="UP000295718"/>
    </source>
</evidence>
<dbReference type="STRING" id="1469948.GCA_000732725_02251"/>
<dbReference type="GO" id="GO:0006412">
    <property type="term" value="P:translation"/>
    <property type="evidence" value="ECO:0007669"/>
    <property type="project" value="UniProtKB-UniRule"/>
</dbReference>
<evidence type="ECO:0000313" key="7">
    <source>
        <dbReference type="EMBL" id="TCL58015.1"/>
    </source>
</evidence>
<proteinExistence type="inferred from homology"/>